<keyword evidence="2" id="KW-1133">Transmembrane helix</keyword>
<feature type="compositionally biased region" description="Polar residues" evidence="1">
    <location>
        <begin position="260"/>
        <end position="269"/>
    </location>
</feature>
<name>A0A9X1KX53_9BACT</name>
<evidence type="ECO:0000256" key="1">
    <source>
        <dbReference type="SAM" id="MobiDB-lite"/>
    </source>
</evidence>
<gene>
    <name evidence="3" type="ORF">LDX50_03380</name>
</gene>
<keyword evidence="2" id="KW-0812">Transmembrane</keyword>
<organism evidence="3 4">
    <name type="scientific">Fulvivirga sedimenti</name>
    <dbReference type="NCBI Taxonomy" id="2879465"/>
    <lineage>
        <taxon>Bacteria</taxon>
        <taxon>Pseudomonadati</taxon>
        <taxon>Bacteroidota</taxon>
        <taxon>Cytophagia</taxon>
        <taxon>Cytophagales</taxon>
        <taxon>Fulvivirgaceae</taxon>
        <taxon>Fulvivirga</taxon>
    </lineage>
</organism>
<keyword evidence="4" id="KW-1185">Reference proteome</keyword>
<evidence type="ECO:0000313" key="3">
    <source>
        <dbReference type="EMBL" id="MCA6073892.1"/>
    </source>
</evidence>
<feature type="transmembrane region" description="Helical" evidence="2">
    <location>
        <begin position="6"/>
        <end position="23"/>
    </location>
</feature>
<dbReference type="Proteomes" id="UP001139409">
    <property type="component" value="Unassembled WGS sequence"/>
</dbReference>
<keyword evidence="2" id="KW-0472">Membrane</keyword>
<dbReference type="EMBL" id="JAIXNE010000001">
    <property type="protein sequence ID" value="MCA6073892.1"/>
    <property type="molecule type" value="Genomic_DNA"/>
</dbReference>
<proteinExistence type="predicted"/>
<reference evidence="3" key="1">
    <citation type="submission" date="2021-09" db="EMBL/GenBank/DDBJ databases">
        <title>Fulvivirga sp. isolated from coastal sediment.</title>
        <authorList>
            <person name="Yu H."/>
        </authorList>
    </citation>
    <scope>NUCLEOTIDE SEQUENCE</scope>
    <source>
        <strain evidence="3">1062</strain>
    </source>
</reference>
<evidence type="ECO:0000256" key="2">
    <source>
        <dbReference type="SAM" id="Phobius"/>
    </source>
</evidence>
<feature type="region of interest" description="Disordered" evidence="1">
    <location>
        <begin position="236"/>
        <end position="269"/>
    </location>
</feature>
<dbReference type="AlphaFoldDB" id="A0A9X1KX53"/>
<dbReference type="RefSeq" id="WP_225697002.1">
    <property type="nucleotide sequence ID" value="NZ_JAIXNE010000001.1"/>
</dbReference>
<evidence type="ECO:0000313" key="4">
    <source>
        <dbReference type="Proteomes" id="UP001139409"/>
    </source>
</evidence>
<sequence>MSVTKILSIVFLIISLGLAWYLGSSIKHSIDERKLIAQRENAIIEKLKLIREAEIVFQEVNGNYTSDWNKLIDFIKNGEVPIIEKKETIITLDYGADSVVVEFDTLEIIPAKERIFRQSHSVLAANDGVFRGFELSVGQMAEQGNVAYRLLQSGKVVEHKFKESGEVTNTQPIQSGQRLTKGDLLMTLVETKFDPNTNLDRLMFVPGYENVQFEIYADEVTKGNVQVDVIEVRNTKPFDPNRSESNDATNKKPLRFGSRTDVTTAGNWE</sequence>
<accession>A0A9X1KX53</accession>
<comment type="caution">
    <text evidence="3">The sequence shown here is derived from an EMBL/GenBank/DDBJ whole genome shotgun (WGS) entry which is preliminary data.</text>
</comment>
<protein>
    <submittedName>
        <fullName evidence="3">Uncharacterized protein</fullName>
    </submittedName>
</protein>
<feature type="compositionally biased region" description="Basic and acidic residues" evidence="1">
    <location>
        <begin position="236"/>
        <end position="245"/>
    </location>
</feature>